<feature type="region of interest" description="Disordered" evidence="1">
    <location>
        <begin position="90"/>
        <end position="119"/>
    </location>
</feature>
<dbReference type="Proteomes" id="UP000324831">
    <property type="component" value="Unassembled WGS sequence"/>
</dbReference>
<proteinExistence type="predicted"/>
<evidence type="ECO:0000256" key="1">
    <source>
        <dbReference type="SAM" id="MobiDB-lite"/>
    </source>
</evidence>
<organism evidence="2 3">
    <name type="scientific">Candidatus Mycoplasma haematohominis</name>
    <dbReference type="NCBI Taxonomy" id="1494318"/>
    <lineage>
        <taxon>Bacteria</taxon>
        <taxon>Bacillati</taxon>
        <taxon>Mycoplasmatota</taxon>
        <taxon>Mollicutes</taxon>
        <taxon>Mycoplasmataceae</taxon>
        <taxon>Mycoplasma</taxon>
    </lineage>
</organism>
<gene>
    <name evidence="2" type="ORF">MHSWG343_07190</name>
</gene>
<comment type="caution">
    <text evidence="2">The sequence shown here is derived from an EMBL/GenBank/DDBJ whole genome shotgun (WGS) entry which is preliminary data.</text>
</comment>
<sequence length="162" mass="17501">MSTQAVGAAAAGTAVIGGGGTLAAYAAGAFDPKVKESKQVQNTYKTLAEEELNASKEYIGGSKEKITPLLSGNTVDETYRDTLSGVWSKMDDTELKTKQNPVSRPDESYVKDTSKSDDVSDYANKWCEHISEKQLTKIPTDGSDKNTWDAFKSACFNTKKIS</sequence>
<feature type="compositionally biased region" description="Basic and acidic residues" evidence="1">
    <location>
        <begin position="104"/>
        <end position="118"/>
    </location>
</feature>
<evidence type="ECO:0000313" key="3">
    <source>
        <dbReference type="Proteomes" id="UP000324831"/>
    </source>
</evidence>
<dbReference type="RefSeq" id="WP_216083398.1">
    <property type="nucleotide sequence ID" value="NZ_CACTIB010000021.1"/>
</dbReference>
<dbReference type="AlphaFoldDB" id="A0A478FTA7"/>
<dbReference type="EMBL" id="BIMN01000003">
    <property type="protein sequence ID" value="GCE63719.1"/>
    <property type="molecule type" value="Genomic_DNA"/>
</dbReference>
<accession>A0A478FTA7</accession>
<evidence type="ECO:0000313" key="2">
    <source>
        <dbReference type="EMBL" id="GCE63719.1"/>
    </source>
</evidence>
<protein>
    <submittedName>
        <fullName evidence="2">Uncharacterized protein</fullName>
    </submittedName>
</protein>
<reference evidence="2 3" key="1">
    <citation type="submission" date="2019-01" db="EMBL/GenBank/DDBJ databases">
        <title>Draft genome sequences of Candidatus Mycoplasma haemohominis SWG34-3 identified from a patient with pyrexia, anemia and liver dysfunction.</title>
        <authorList>
            <person name="Sekizuka T."/>
            <person name="Hattori N."/>
            <person name="Katano H."/>
            <person name="Takuma T."/>
            <person name="Ito T."/>
            <person name="Arai N."/>
            <person name="Yanai R."/>
            <person name="Ishii S."/>
            <person name="Miura Y."/>
            <person name="Tokunaga T."/>
            <person name="Watanabe H."/>
            <person name="Nomura N."/>
            <person name="Eguchi J."/>
            <person name="Arai T."/>
            <person name="Hasegawa H."/>
            <person name="Nakamaki T."/>
            <person name="Wakita T."/>
            <person name="Niki Y."/>
            <person name="Kuroda M."/>
        </authorList>
    </citation>
    <scope>NUCLEOTIDE SEQUENCE [LARGE SCALE GENOMIC DNA]</scope>
    <source>
        <strain evidence="2">SWG34-3</strain>
    </source>
</reference>
<name>A0A478FTA7_9MOLU</name>